<protein>
    <submittedName>
        <fullName evidence="1">Uncharacterized protein</fullName>
    </submittedName>
</protein>
<reference evidence="1 2" key="1">
    <citation type="submission" date="2018-08" db="EMBL/GenBank/DDBJ databases">
        <title>Henriciella mobilis sp. nov., isolated from seawater.</title>
        <authorList>
            <person name="Cheng H."/>
            <person name="Wu Y.-H."/>
            <person name="Xu X.-W."/>
            <person name="Guo L.-L."/>
        </authorList>
    </citation>
    <scope>NUCLEOTIDE SEQUENCE [LARGE SCALE GENOMIC DNA]</scope>
    <source>
        <strain evidence="1 2">CCUG67844</strain>
    </source>
</reference>
<evidence type="ECO:0000313" key="2">
    <source>
        <dbReference type="Proteomes" id="UP000265845"/>
    </source>
</evidence>
<accession>A0A399RIZ1</accession>
<comment type="caution">
    <text evidence="1">The sequence shown here is derived from an EMBL/GenBank/DDBJ whole genome shotgun (WGS) entry which is preliminary data.</text>
</comment>
<gene>
    <name evidence="1" type="ORF">D1222_08165</name>
</gene>
<proteinExistence type="predicted"/>
<sequence>MVFRTKKAIDGERNTTILGILAILSLFLLPTAVANFITSDLKAANELLANQEFTLRAELTRRARSAQQTTDLEALMETNLERLSPVSRLDWINRLSAAYPPSAHWTYLNIAEETKVTGLSGDAGEALATITQSLPDYNAALESDVETTADRKERFSLIVSEPER</sequence>
<dbReference type="EMBL" id="QWGA01000004">
    <property type="protein sequence ID" value="RIJ29802.1"/>
    <property type="molecule type" value="Genomic_DNA"/>
</dbReference>
<dbReference type="Proteomes" id="UP000265845">
    <property type="component" value="Unassembled WGS sequence"/>
</dbReference>
<keyword evidence="2" id="KW-1185">Reference proteome</keyword>
<name>A0A399RIZ1_9PROT</name>
<dbReference type="AlphaFoldDB" id="A0A399RIZ1"/>
<organism evidence="1 2">
    <name type="scientific">Henriciella algicola</name>
    <dbReference type="NCBI Taxonomy" id="1608422"/>
    <lineage>
        <taxon>Bacteria</taxon>
        <taxon>Pseudomonadati</taxon>
        <taxon>Pseudomonadota</taxon>
        <taxon>Alphaproteobacteria</taxon>
        <taxon>Hyphomonadales</taxon>
        <taxon>Hyphomonadaceae</taxon>
        <taxon>Henriciella</taxon>
    </lineage>
</organism>
<evidence type="ECO:0000313" key="1">
    <source>
        <dbReference type="EMBL" id="RIJ29802.1"/>
    </source>
</evidence>